<protein>
    <submittedName>
        <fullName evidence="1">Uncharacterized protein</fullName>
    </submittedName>
</protein>
<organism evidence="1 2">
    <name type="scientific">Suhomyces tanzawaensis NRRL Y-17324</name>
    <dbReference type="NCBI Taxonomy" id="984487"/>
    <lineage>
        <taxon>Eukaryota</taxon>
        <taxon>Fungi</taxon>
        <taxon>Dikarya</taxon>
        <taxon>Ascomycota</taxon>
        <taxon>Saccharomycotina</taxon>
        <taxon>Pichiomycetes</taxon>
        <taxon>Debaryomycetaceae</taxon>
        <taxon>Suhomyces</taxon>
    </lineage>
</organism>
<dbReference type="GeneID" id="30981285"/>
<evidence type="ECO:0000313" key="1">
    <source>
        <dbReference type="EMBL" id="ODV81715.1"/>
    </source>
</evidence>
<dbReference type="RefSeq" id="XP_020066837.1">
    <property type="nucleotide sequence ID" value="XM_020207148.1"/>
</dbReference>
<proteinExistence type="predicted"/>
<evidence type="ECO:0000313" key="2">
    <source>
        <dbReference type="Proteomes" id="UP000094285"/>
    </source>
</evidence>
<dbReference type="EMBL" id="KV453909">
    <property type="protein sequence ID" value="ODV81715.1"/>
    <property type="molecule type" value="Genomic_DNA"/>
</dbReference>
<gene>
    <name evidence="1" type="ORF">CANTADRAFT_24552</name>
</gene>
<dbReference type="Proteomes" id="UP000094285">
    <property type="component" value="Unassembled WGS sequence"/>
</dbReference>
<name>A0A1E4SQE3_9ASCO</name>
<sequence>MTGNNYHCRNWTNESYKIQLQHQKAIPAELGKPSALSKARTRWRWSIVGGQLQNCMFSGPANPAKALFHYPRMNNFSRTKRGLKRCTGNW</sequence>
<reference evidence="2" key="1">
    <citation type="submission" date="2016-05" db="EMBL/GenBank/DDBJ databases">
        <title>Comparative genomics of biotechnologically important yeasts.</title>
        <authorList>
            <consortium name="DOE Joint Genome Institute"/>
            <person name="Riley R."/>
            <person name="Haridas S."/>
            <person name="Wolfe K.H."/>
            <person name="Lopes M.R."/>
            <person name="Hittinger C.T."/>
            <person name="Goker M."/>
            <person name="Salamov A."/>
            <person name="Wisecaver J."/>
            <person name="Long T.M."/>
            <person name="Aerts A.L."/>
            <person name="Barry K."/>
            <person name="Choi C."/>
            <person name="Clum A."/>
            <person name="Coughlan A.Y."/>
            <person name="Deshpande S."/>
            <person name="Douglass A.P."/>
            <person name="Hanson S.J."/>
            <person name="Klenk H.-P."/>
            <person name="Labutti K."/>
            <person name="Lapidus A."/>
            <person name="Lindquist E."/>
            <person name="Lipzen A."/>
            <person name="Meier-Kolthoff J.P."/>
            <person name="Ohm R.A."/>
            <person name="Otillar R.P."/>
            <person name="Pangilinan J."/>
            <person name="Peng Y."/>
            <person name="Rokas A."/>
            <person name="Rosa C.A."/>
            <person name="Scheuner C."/>
            <person name="Sibirny A.A."/>
            <person name="Slot J.C."/>
            <person name="Stielow J.B."/>
            <person name="Sun H."/>
            <person name="Kurtzman C.P."/>
            <person name="Blackwell M."/>
            <person name="Grigoriev I.V."/>
            <person name="Jeffries T.W."/>
        </authorList>
    </citation>
    <scope>NUCLEOTIDE SEQUENCE [LARGE SCALE GENOMIC DNA]</scope>
    <source>
        <strain evidence="2">NRRL Y-17324</strain>
    </source>
</reference>
<dbReference type="AlphaFoldDB" id="A0A1E4SQE3"/>
<accession>A0A1E4SQE3</accession>
<keyword evidence="2" id="KW-1185">Reference proteome</keyword>